<evidence type="ECO:0000313" key="9">
    <source>
        <dbReference type="EMBL" id="KDN70950.1"/>
    </source>
</evidence>
<feature type="transmembrane region" description="Helical" evidence="7">
    <location>
        <begin position="421"/>
        <end position="440"/>
    </location>
</feature>
<name>A0A066XY93_COLSU</name>
<feature type="transmembrane region" description="Helical" evidence="7">
    <location>
        <begin position="523"/>
        <end position="543"/>
    </location>
</feature>
<keyword evidence="4 7" id="KW-1133">Transmembrane helix</keyword>
<dbReference type="GO" id="GO:0016020">
    <property type="term" value="C:membrane"/>
    <property type="evidence" value="ECO:0007669"/>
    <property type="project" value="UniProtKB-SubCell"/>
</dbReference>
<dbReference type="HOGENOM" id="CLU_000960_28_4_1"/>
<dbReference type="SUPFAM" id="SSF103473">
    <property type="entry name" value="MFS general substrate transporter"/>
    <property type="match status" value="2"/>
</dbReference>
<evidence type="ECO:0000313" key="10">
    <source>
        <dbReference type="Proteomes" id="UP000027238"/>
    </source>
</evidence>
<proteinExistence type="predicted"/>
<dbReference type="Proteomes" id="UP000027238">
    <property type="component" value="Unassembled WGS sequence"/>
</dbReference>
<dbReference type="Pfam" id="PF07690">
    <property type="entry name" value="MFS_1"/>
    <property type="match status" value="1"/>
</dbReference>
<evidence type="ECO:0000256" key="7">
    <source>
        <dbReference type="SAM" id="Phobius"/>
    </source>
</evidence>
<evidence type="ECO:0000259" key="8">
    <source>
        <dbReference type="PROSITE" id="PS50850"/>
    </source>
</evidence>
<evidence type="ECO:0000256" key="6">
    <source>
        <dbReference type="SAM" id="MobiDB-lite"/>
    </source>
</evidence>
<feature type="transmembrane region" description="Helical" evidence="7">
    <location>
        <begin position="460"/>
        <end position="478"/>
    </location>
</feature>
<sequence length="623" mass="66296">MAHDKLSYDRPVSVDMDGDSLGRRASALEEAPTFVPPAGYPGIPVTRRVSTVSQSSRARFKNDHAEDLEELVRNTSAMSKQRSRDRRESQDNVFELPSFPRAAKPGPVSTIREVPSELTTPQSTRPPSPVSSLVSGPRLPAEYETGAGQAYPDVGTIASFRGAIVLLCTCGAQLIDNVFMTGVNIALPAIQRDFEVKNGELQWLISAYTLTFGGFLLLAGVLADRFGRKLIFCSGMATLSVWTVANGFATSFIQLAIFRALQGIGAAMTVPSAVGIISNYFVTGDRTLALTIFGAAGAVGFCLGLIFGGFLTSSLGWRYMFYIPTAVSGALGVIGWILLPKDRLEGNSKPKLDFVGAGLSTAGLILLSFVLSSGGEYGWGKAFIIVLLVLSIALIVAFTYVEKKVSNPIMPLSLWKLQNFAALWIGGFVMYGGYQTTVYYTTLIAQEVNKLSAGETALRFLPMGATGFIFSLSMSRMLEIFNTKYLLILGMTICAIAPIPSALMKPDDLNFWKHVFPTTVMGVAGTTIVYCTITVVLLASVPINVKSLCGGMINTAFQIGSGVGLALASAVVQAVDTSKGHSQLQQFNTGLWCCVGLASVGVVASTFGVKNVGKVVSGPVAAH</sequence>
<evidence type="ECO:0000256" key="2">
    <source>
        <dbReference type="ARBA" id="ARBA00022448"/>
    </source>
</evidence>
<feature type="transmembrane region" description="Helical" evidence="7">
    <location>
        <begin position="319"/>
        <end position="339"/>
    </location>
</feature>
<organism evidence="9 10">
    <name type="scientific">Colletotrichum sublineola</name>
    <name type="common">Sorghum anthracnose fungus</name>
    <dbReference type="NCBI Taxonomy" id="1173701"/>
    <lineage>
        <taxon>Eukaryota</taxon>
        <taxon>Fungi</taxon>
        <taxon>Dikarya</taxon>
        <taxon>Ascomycota</taxon>
        <taxon>Pezizomycotina</taxon>
        <taxon>Sordariomycetes</taxon>
        <taxon>Hypocreomycetidae</taxon>
        <taxon>Glomerellales</taxon>
        <taxon>Glomerellaceae</taxon>
        <taxon>Colletotrichum</taxon>
        <taxon>Colletotrichum graminicola species complex</taxon>
    </lineage>
</organism>
<evidence type="ECO:0000256" key="1">
    <source>
        <dbReference type="ARBA" id="ARBA00004141"/>
    </source>
</evidence>
<keyword evidence="5 7" id="KW-0472">Membrane</keyword>
<feature type="domain" description="Major facilitator superfamily (MFS) profile" evidence="8">
    <location>
        <begin position="165"/>
        <end position="613"/>
    </location>
</feature>
<evidence type="ECO:0000256" key="4">
    <source>
        <dbReference type="ARBA" id="ARBA00022989"/>
    </source>
</evidence>
<keyword evidence="10" id="KW-1185">Reference proteome</keyword>
<feature type="region of interest" description="Disordered" evidence="6">
    <location>
        <begin position="74"/>
        <end position="137"/>
    </location>
</feature>
<dbReference type="eggNOG" id="KOG0254">
    <property type="taxonomic scope" value="Eukaryota"/>
</dbReference>
<comment type="caution">
    <text evidence="9">The sequence shown here is derived from an EMBL/GenBank/DDBJ whole genome shotgun (WGS) entry which is preliminary data.</text>
</comment>
<feature type="transmembrane region" description="Helical" evidence="7">
    <location>
        <begin position="263"/>
        <end position="282"/>
    </location>
</feature>
<dbReference type="OMA" id="QYATGLW"/>
<keyword evidence="3 7" id="KW-0812">Transmembrane</keyword>
<feature type="transmembrane region" description="Helical" evidence="7">
    <location>
        <begin position="485"/>
        <end position="503"/>
    </location>
</feature>
<feature type="transmembrane region" description="Helical" evidence="7">
    <location>
        <begin position="555"/>
        <end position="575"/>
    </location>
</feature>
<gene>
    <name evidence="9" type="ORF">CSUB01_09398</name>
</gene>
<feature type="transmembrane region" description="Helical" evidence="7">
    <location>
        <begin position="230"/>
        <end position="257"/>
    </location>
</feature>
<keyword evidence="2" id="KW-0813">Transport</keyword>
<protein>
    <submittedName>
        <fullName evidence="9">Putative major facilitator superfamily transporter</fullName>
    </submittedName>
</protein>
<dbReference type="InterPro" id="IPR036259">
    <property type="entry name" value="MFS_trans_sf"/>
</dbReference>
<evidence type="ECO:0000256" key="3">
    <source>
        <dbReference type="ARBA" id="ARBA00022692"/>
    </source>
</evidence>
<dbReference type="Gene3D" id="1.20.1720.10">
    <property type="entry name" value="Multidrug resistance protein D"/>
    <property type="match status" value="1"/>
</dbReference>
<feature type="transmembrane region" description="Helical" evidence="7">
    <location>
        <begin position="201"/>
        <end position="223"/>
    </location>
</feature>
<dbReference type="PANTHER" id="PTHR42718">
    <property type="entry name" value="MAJOR FACILITATOR SUPERFAMILY MULTIDRUG TRANSPORTER MFSC"/>
    <property type="match status" value="1"/>
</dbReference>
<feature type="transmembrane region" description="Helical" evidence="7">
    <location>
        <begin position="351"/>
        <end position="370"/>
    </location>
</feature>
<dbReference type="PROSITE" id="PS00216">
    <property type="entry name" value="SUGAR_TRANSPORT_1"/>
    <property type="match status" value="1"/>
</dbReference>
<reference evidence="10" key="1">
    <citation type="journal article" date="2014" name="Genome Announc.">
        <title>Draft genome sequence of Colletotrichum sublineola, a destructive pathogen of cultivated sorghum.</title>
        <authorList>
            <person name="Baroncelli R."/>
            <person name="Sanz-Martin J.M."/>
            <person name="Rech G.E."/>
            <person name="Sukno S.A."/>
            <person name="Thon M.R."/>
        </authorList>
    </citation>
    <scope>NUCLEOTIDE SEQUENCE [LARGE SCALE GENOMIC DNA]</scope>
    <source>
        <strain evidence="10">TX430BB</strain>
    </source>
</reference>
<dbReference type="GO" id="GO:0022857">
    <property type="term" value="F:transmembrane transporter activity"/>
    <property type="evidence" value="ECO:0007669"/>
    <property type="project" value="InterPro"/>
</dbReference>
<dbReference type="InterPro" id="IPR020846">
    <property type="entry name" value="MFS_dom"/>
</dbReference>
<dbReference type="AlphaFoldDB" id="A0A066XY93"/>
<feature type="transmembrane region" description="Helical" evidence="7">
    <location>
        <begin position="289"/>
        <end position="313"/>
    </location>
</feature>
<dbReference type="Gene3D" id="1.20.1250.20">
    <property type="entry name" value="MFS general substrate transporter like domains"/>
    <property type="match status" value="1"/>
</dbReference>
<dbReference type="OrthoDB" id="440755at2759"/>
<dbReference type="InterPro" id="IPR011701">
    <property type="entry name" value="MFS"/>
</dbReference>
<comment type="subcellular location">
    <subcellularLocation>
        <location evidence="1">Membrane</location>
        <topology evidence="1">Multi-pass membrane protein</topology>
    </subcellularLocation>
</comment>
<feature type="transmembrane region" description="Helical" evidence="7">
    <location>
        <begin position="382"/>
        <end position="401"/>
    </location>
</feature>
<accession>A0A066XY93</accession>
<dbReference type="PROSITE" id="PS50850">
    <property type="entry name" value="MFS"/>
    <property type="match status" value="1"/>
</dbReference>
<dbReference type="EMBL" id="JMSE01000276">
    <property type="protein sequence ID" value="KDN70950.1"/>
    <property type="molecule type" value="Genomic_DNA"/>
</dbReference>
<feature type="transmembrane region" description="Helical" evidence="7">
    <location>
        <begin position="587"/>
        <end position="609"/>
    </location>
</feature>
<dbReference type="InterPro" id="IPR005829">
    <property type="entry name" value="Sugar_transporter_CS"/>
</dbReference>
<feature type="region of interest" description="Disordered" evidence="6">
    <location>
        <begin position="1"/>
        <end position="24"/>
    </location>
</feature>
<dbReference type="PANTHER" id="PTHR42718:SF9">
    <property type="entry name" value="MAJOR FACILITATOR SUPERFAMILY MULTIDRUG TRANSPORTER MFSC"/>
    <property type="match status" value="1"/>
</dbReference>
<evidence type="ECO:0000256" key="5">
    <source>
        <dbReference type="ARBA" id="ARBA00023136"/>
    </source>
</evidence>